<feature type="domain" description="Type I restriction modification DNA specificity" evidence="4">
    <location>
        <begin position="46"/>
        <end position="210"/>
    </location>
</feature>
<accession>W0SFA3</accession>
<name>W0SFA3_9PROT</name>
<dbReference type="InterPro" id="IPR044946">
    <property type="entry name" value="Restrct_endonuc_typeI_TRD_sf"/>
</dbReference>
<keyword evidence="6" id="KW-1185">Reference proteome</keyword>
<evidence type="ECO:0000313" key="6">
    <source>
        <dbReference type="Proteomes" id="UP000031637"/>
    </source>
</evidence>
<evidence type="ECO:0000256" key="1">
    <source>
        <dbReference type="ARBA" id="ARBA00010923"/>
    </source>
</evidence>
<dbReference type="AlphaFoldDB" id="W0SFA3"/>
<dbReference type="Gene3D" id="3.90.220.20">
    <property type="entry name" value="DNA methylase specificity domains"/>
    <property type="match status" value="2"/>
</dbReference>
<dbReference type="STRING" id="1223802.SUTH_01939"/>
<proteinExistence type="inferred from homology"/>
<dbReference type="PANTHER" id="PTHR30408">
    <property type="entry name" value="TYPE-1 RESTRICTION ENZYME ECOKI SPECIFICITY PROTEIN"/>
    <property type="match status" value="1"/>
</dbReference>
<dbReference type="KEGG" id="shd:SUTH_01939"/>
<dbReference type="InterPro" id="IPR052021">
    <property type="entry name" value="Type-I_RS_S_subunit"/>
</dbReference>
<dbReference type="REBASE" id="76880">
    <property type="entry name" value="S.Shy22779ORF1940P"/>
</dbReference>
<dbReference type="HOGENOM" id="CLU_021095_2_1_4"/>
<dbReference type="InterPro" id="IPR000055">
    <property type="entry name" value="Restrct_endonuc_typeI_TRD"/>
</dbReference>
<dbReference type="EMBL" id="AP012547">
    <property type="protein sequence ID" value="BAO29731.1"/>
    <property type="molecule type" value="Genomic_DNA"/>
</dbReference>
<dbReference type="Pfam" id="PF01420">
    <property type="entry name" value="Methylase_S"/>
    <property type="match status" value="1"/>
</dbReference>
<protein>
    <submittedName>
        <fullName evidence="5">Putative specificity protein s</fullName>
    </submittedName>
</protein>
<evidence type="ECO:0000256" key="2">
    <source>
        <dbReference type="ARBA" id="ARBA00022747"/>
    </source>
</evidence>
<dbReference type="SUPFAM" id="SSF116734">
    <property type="entry name" value="DNA methylase specificity domain"/>
    <property type="match status" value="2"/>
</dbReference>
<dbReference type="Proteomes" id="UP000031637">
    <property type="component" value="Chromosome"/>
</dbReference>
<dbReference type="GO" id="GO:0003677">
    <property type="term" value="F:DNA binding"/>
    <property type="evidence" value="ECO:0007669"/>
    <property type="project" value="UniProtKB-KW"/>
</dbReference>
<evidence type="ECO:0000259" key="4">
    <source>
        <dbReference type="Pfam" id="PF01420"/>
    </source>
</evidence>
<dbReference type="GO" id="GO:0009307">
    <property type="term" value="P:DNA restriction-modification system"/>
    <property type="evidence" value="ECO:0007669"/>
    <property type="project" value="UniProtKB-KW"/>
</dbReference>
<evidence type="ECO:0000256" key="3">
    <source>
        <dbReference type="ARBA" id="ARBA00023125"/>
    </source>
</evidence>
<evidence type="ECO:0000313" key="5">
    <source>
        <dbReference type="EMBL" id="BAO29731.1"/>
    </source>
</evidence>
<organism evidence="5 6">
    <name type="scientific">Sulfuritalea hydrogenivorans sk43H</name>
    <dbReference type="NCBI Taxonomy" id="1223802"/>
    <lineage>
        <taxon>Bacteria</taxon>
        <taxon>Pseudomonadati</taxon>
        <taxon>Pseudomonadota</taxon>
        <taxon>Betaproteobacteria</taxon>
        <taxon>Nitrosomonadales</taxon>
        <taxon>Sterolibacteriaceae</taxon>
        <taxon>Sulfuritalea</taxon>
    </lineage>
</organism>
<keyword evidence="3" id="KW-0238">DNA-binding</keyword>
<dbReference type="PANTHER" id="PTHR30408:SF13">
    <property type="entry name" value="TYPE I RESTRICTION ENZYME HINDI SPECIFICITY SUBUNIT"/>
    <property type="match status" value="1"/>
</dbReference>
<reference evidence="5 6" key="1">
    <citation type="journal article" date="2014" name="Syst. Appl. Microbiol.">
        <title>Complete genomes of freshwater sulfur oxidizers Sulfuricella denitrificans skB26 and Sulfuritalea hydrogenivorans sk43H: genetic insights into the sulfur oxidation pathway of betaproteobacteria.</title>
        <authorList>
            <person name="Watanabe T."/>
            <person name="Kojima H."/>
            <person name="Fukui M."/>
        </authorList>
    </citation>
    <scope>NUCLEOTIDE SEQUENCE [LARGE SCALE GENOMIC DNA]</scope>
    <source>
        <strain evidence="5">DSM22779</strain>
    </source>
</reference>
<comment type="similarity">
    <text evidence="1">Belongs to the type-I restriction system S methylase family.</text>
</comment>
<dbReference type="CDD" id="cd17248">
    <property type="entry name" value="RMtype1_S_AmiI-TRD2-CR2_like"/>
    <property type="match status" value="1"/>
</dbReference>
<sequence length="458" mass="49946">MARMTTTGGRDATTAVIPGRFALSVGKPDLPTPPGWSWTPVSFLARLESGHTPSRTRPEYWGGDVPWIGIRDATGNHGRVLADTEQHTNQLGINNSSARILPEGTVCLSRTASVGYVVVMGRPMATSQDFANWVCGEDLNPHFLKYVLLAERDTLHMYATGTTHQTIYYPELKAFHICVPDRKQQDAIVAVLFALDRKIELNRKMNEKLETMGRSLFKDWFIDFGPVRAKMEGRLPPGLAPEIAALFPEVLDAEGKPAGWSNGSLDDIADLNPESWSKKNSPTEIDYVDLSNTKWGVIELTTRFAWADAPSRAQRILRPGDTIVGTVRPGNGSYSYVSADGLTGSTGFAVLRPKDDDYRELLYFAATSLENIERLSHLADGGAYPAVRPEAVFASPIVRPEPEVVTAFSSVVAPLIRAIEANKHEAAALASLRDLLLPKLLSGEARVGGAEHVIGDTA</sequence>
<keyword evidence="2" id="KW-0680">Restriction system</keyword>
<gene>
    <name evidence="5" type="ORF">SUTH_01939</name>
</gene>